<dbReference type="EMBL" id="BIXY01000010">
    <property type="protein sequence ID" value="GCF07488.1"/>
    <property type="molecule type" value="Genomic_DNA"/>
</dbReference>
<evidence type="ECO:0000256" key="1">
    <source>
        <dbReference type="SAM" id="MobiDB-lite"/>
    </source>
</evidence>
<protein>
    <submittedName>
        <fullName evidence="2">Uncharacterized protein</fullName>
    </submittedName>
</protein>
<comment type="caution">
    <text evidence="2">The sequence shown here is derived from an EMBL/GenBank/DDBJ whole genome shotgun (WGS) entry which is preliminary data.</text>
</comment>
<reference evidence="2 3" key="1">
    <citation type="submission" date="2019-01" db="EMBL/GenBank/DDBJ databases">
        <title>Draft genome sequence of Dictyobacter sp. Uno17.</title>
        <authorList>
            <person name="Wang C.M."/>
            <person name="Zheng Y."/>
            <person name="Sakai Y."/>
            <person name="Abe K."/>
            <person name="Yokota A."/>
            <person name="Yabe S."/>
        </authorList>
    </citation>
    <scope>NUCLEOTIDE SEQUENCE [LARGE SCALE GENOMIC DNA]</scope>
    <source>
        <strain evidence="2 3">Uno17</strain>
    </source>
</reference>
<dbReference type="AlphaFoldDB" id="A0A5A5T7W8"/>
<feature type="region of interest" description="Disordered" evidence="1">
    <location>
        <begin position="1"/>
        <end position="69"/>
    </location>
</feature>
<accession>A0A5A5T7W8</accession>
<dbReference type="Proteomes" id="UP000322530">
    <property type="component" value="Unassembled WGS sequence"/>
</dbReference>
<evidence type="ECO:0000313" key="3">
    <source>
        <dbReference type="Proteomes" id="UP000322530"/>
    </source>
</evidence>
<evidence type="ECO:0000313" key="2">
    <source>
        <dbReference type="EMBL" id="GCF07488.1"/>
    </source>
</evidence>
<feature type="compositionally biased region" description="Basic and acidic residues" evidence="1">
    <location>
        <begin position="46"/>
        <end position="62"/>
    </location>
</feature>
<gene>
    <name evidence="2" type="ORF">KDI_10520</name>
</gene>
<proteinExistence type="predicted"/>
<keyword evidence="3" id="KW-1185">Reference proteome</keyword>
<organism evidence="2 3">
    <name type="scientific">Dictyobacter arantiisoli</name>
    <dbReference type="NCBI Taxonomy" id="2014874"/>
    <lineage>
        <taxon>Bacteria</taxon>
        <taxon>Bacillati</taxon>
        <taxon>Chloroflexota</taxon>
        <taxon>Ktedonobacteria</taxon>
        <taxon>Ktedonobacterales</taxon>
        <taxon>Dictyobacteraceae</taxon>
        <taxon>Dictyobacter</taxon>
    </lineage>
</organism>
<sequence>MGRSDGSHKKIIQREHHNTSSGSVEAEKYHKKKNYLLTDGSMGTYNHDKDLSQRDNVFDPKKKSGQTYA</sequence>
<feature type="compositionally biased region" description="Basic and acidic residues" evidence="1">
    <location>
        <begin position="1"/>
        <end position="18"/>
    </location>
</feature>
<name>A0A5A5T7W8_9CHLR</name>